<dbReference type="AlphaFoldDB" id="A0A165FCH3"/>
<dbReference type="Proteomes" id="UP000076632">
    <property type="component" value="Unassembled WGS sequence"/>
</dbReference>
<evidence type="ECO:0000256" key="1">
    <source>
        <dbReference type="SAM" id="MobiDB-lite"/>
    </source>
</evidence>
<feature type="compositionally biased region" description="Basic residues" evidence="1">
    <location>
        <begin position="240"/>
        <end position="250"/>
    </location>
</feature>
<dbReference type="InParanoid" id="A0A165FCH3"/>
<feature type="region of interest" description="Disordered" evidence="1">
    <location>
        <begin position="219"/>
        <end position="250"/>
    </location>
</feature>
<feature type="compositionally biased region" description="Basic and acidic residues" evidence="1">
    <location>
        <begin position="219"/>
        <end position="228"/>
    </location>
</feature>
<keyword evidence="3" id="KW-1185">Reference proteome</keyword>
<dbReference type="RefSeq" id="XP_018186377.1">
    <property type="nucleotide sequence ID" value="XM_018335366.1"/>
</dbReference>
<evidence type="ECO:0000313" key="2">
    <source>
        <dbReference type="EMBL" id="KZF20822.1"/>
    </source>
</evidence>
<proteinExistence type="predicted"/>
<organism evidence="2 3">
    <name type="scientific">Xylona heveae (strain CBS 132557 / TC161)</name>
    <dbReference type="NCBI Taxonomy" id="1328760"/>
    <lineage>
        <taxon>Eukaryota</taxon>
        <taxon>Fungi</taxon>
        <taxon>Dikarya</taxon>
        <taxon>Ascomycota</taxon>
        <taxon>Pezizomycotina</taxon>
        <taxon>Xylonomycetes</taxon>
        <taxon>Xylonales</taxon>
        <taxon>Xylonaceae</taxon>
        <taxon>Xylona</taxon>
    </lineage>
</organism>
<reference evidence="2 3" key="1">
    <citation type="journal article" date="2016" name="Fungal Biol.">
        <title>The genome of Xylona heveae provides a window into fungal endophytism.</title>
        <authorList>
            <person name="Gazis R."/>
            <person name="Kuo A."/>
            <person name="Riley R."/>
            <person name="LaButti K."/>
            <person name="Lipzen A."/>
            <person name="Lin J."/>
            <person name="Amirebrahimi M."/>
            <person name="Hesse C.N."/>
            <person name="Spatafora J.W."/>
            <person name="Henrissat B."/>
            <person name="Hainaut M."/>
            <person name="Grigoriev I.V."/>
            <person name="Hibbett D.S."/>
        </authorList>
    </citation>
    <scope>NUCLEOTIDE SEQUENCE [LARGE SCALE GENOMIC DNA]</scope>
    <source>
        <strain evidence="2 3">TC161</strain>
    </source>
</reference>
<gene>
    <name evidence="2" type="ORF">L228DRAFT_270099</name>
</gene>
<protein>
    <submittedName>
        <fullName evidence="2">Uncharacterized protein</fullName>
    </submittedName>
</protein>
<dbReference type="GeneID" id="28900503"/>
<name>A0A165FCH3_XYLHT</name>
<dbReference type="EMBL" id="KV407462">
    <property type="protein sequence ID" value="KZF20822.1"/>
    <property type="molecule type" value="Genomic_DNA"/>
</dbReference>
<accession>A0A165FCH3</accession>
<evidence type="ECO:0000313" key="3">
    <source>
        <dbReference type="Proteomes" id="UP000076632"/>
    </source>
</evidence>
<sequence length="250" mass="29166">MVNSWIPPEVRPLDPPRLTLPRPCCEQCLKEQSTSPGLKCTSPVGQNRCTSCAKSSKECRPIDPRFWERAASLLRLSDEVATAPKPIRDRKSLLQKECSDISFRINAFHRRQNLSRGNWEQAVMRTLLSIDSATRQLVTVERWPQARLPPLEEEVETEFDGIPDYNSRFAECSHENTDDINESKTKQQDTRKEEEMKLEENQALEEIIEEEANRIMTRLRERLSERRRQNTPQQQEKPMPKKRRIAGVRN</sequence>
<feature type="region of interest" description="Disordered" evidence="1">
    <location>
        <begin position="174"/>
        <end position="193"/>
    </location>
</feature>